<keyword evidence="5" id="KW-0210">Decarboxylase</keyword>
<protein>
    <recommendedName>
        <fullName evidence="3">2-oxo-4-hydroxy-4-carboxy-5-ureidoimidazoline decarboxylase</fullName>
        <ecNumber evidence="3">4.1.1.97</ecNumber>
    </recommendedName>
</protein>
<comment type="caution">
    <text evidence="8">The sequence shown here is derived from an EMBL/GenBank/DDBJ whole genome shotgun (WGS) entry which is preliminary data.</text>
</comment>
<proteinExistence type="predicted"/>
<keyword evidence="6" id="KW-0456">Lyase</keyword>
<keyword evidence="9" id="KW-1185">Reference proteome</keyword>
<dbReference type="SUPFAM" id="SSF158694">
    <property type="entry name" value="UraD-Like"/>
    <property type="match status" value="1"/>
</dbReference>
<dbReference type="Gene3D" id="1.10.3330.10">
    <property type="entry name" value="Oxo-4-hydroxy-4-carboxy-5-ureidoimidazoline decarboxylase"/>
    <property type="match status" value="1"/>
</dbReference>
<evidence type="ECO:0000259" key="7">
    <source>
        <dbReference type="Pfam" id="PF09349"/>
    </source>
</evidence>
<keyword evidence="4" id="KW-0659">Purine metabolism</keyword>
<dbReference type="EMBL" id="JAYGGQ010000010">
    <property type="protein sequence ID" value="MEA5455722.1"/>
    <property type="molecule type" value="Genomic_DNA"/>
</dbReference>
<dbReference type="PANTHER" id="PTHR43466">
    <property type="entry name" value="2-OXO-4-HYDROXY-4-CARBOXY-5-UREIDOIMIDAZOLINE DECARBOXYLASE-RELATED"/>
    <property type="match status" value="1"/>
</dbReference>
<dbReference type="Proteomes" id="UP001304769">
    <property type="component" value="Unassembled WGS sequence"/>
</dbReference>
<evidence type="ECO:0000313" key="9">
    <source>
        <dbReference type="Proteomes" id="UP001304769"/>
    </source>
</evidence>
<evidence type="ECO:0000256" key="3">
    <source>
        <dbReference type="ARBA" id="ARBA00012257"/>
    </source>
</evidence>
<dbReference type="PANTHER" id="PTHR43466:SF1">
    <property type="entry name" value="2-OXO-4-HYDROXY-4-CARBOXY-5-UREIDOIMIDAZOLINE DECARBOXYLASE-RELATED"/>
    <property type="match status" value="1"/>
</dbReference>
<evidence type="ECO:0000256" key="5">
    <source>
        <dbReference type="ARBA" id="ARBA00022793"/>
    </source>
</evidence>
<gene>
    <name evidence="8" type="ORF">SPF06_13390</name>
</gene>
<feature type="domain" description="Oxo-4-hydroxy-4-carboxy-5-ureidoimidazoline decarboxylase" evidence="7">
    <location>
        <begin position="14"/>
        <end position="166"/>
    </location>
</feature>
<dbReference type="RefSeq" id="WP_323279602.1">
    <property type="nucleotide sequence ID" value="NZ_JAYGGQ010000010.1"/>
</dbReference>
<accession>A0ABU5T7T4</accession>
<evidence type="ECO:0000313" key="8">
    <source>
        <dbReference type="EMBL" id="MEA5455722.1"/>
    </source>
</evidence>
<sequence length="181" mass="19626">MVLDASRRGLAVFNELSESDAKAAVASCCPWPEWGESVVALRPYGDASELELAAADAIAAISDGDLPLVLNQFPPIAVDGGARTRAAQWSREEESGVHGSEASLKESLIRTGAEYRERFGYTFVVAATGLEGTDVLSVMRERLTSDPKDELAESRRQLDRICRMRVAKLLPQLDPRANAAH</sequence>
<name>A0ABU5T7T4_9MICC</name>
<comment type="pathway">
    <text evidence="2">Purine metabolism; urate degradation; (S)-allantoin from urate: step 3/3.</text>
</comment>
<dbReference type="Pfam" id="PF09349">
    <property type="entry name" value="OHCU_decarbox"/>
    <property type="match status" value="1"/>
</dbReference>
<reference evidence="8 9" key="1">
    <citation type="submission" date="2023-12" db="EMBL/GenBank/DDBJ databases">
        <title>Sinomonas terricola sp. nov, isolated from litchi orchard soil in Guangdong, PR China.</title>
        <authorList>
            <person name="Jiaxin W."/>
            <person name="Yang Z."/>
            <person name="Honghui Z."/>
        </authorList>
    </citation>
    <scope>NUCLEOTIDE SEQUENCE [LARGE SCALE GENOMIC DNA]</scope>
    <source>
        <strain evidence="8 9">JGH33</strain>
    </source>
</reference>
<evidence type="ECO:0000256" key="4">
    <source>
        <dbReference type="ARBA" id="ARBA00022631"/>
    </source>
</evidence>
<evidence type="ECO:0000256" key="2">
    <source>
        <dbReference type="ARBA" id="ARBA00004754"/>
    </source>
</evidence>
<dbReference type="InterPro" id="IPR036778">
    <property type="entry name" value="OHCU_decarboxylase_sf"/>
</dbReference>
<dbReference type="InterPro" id="IPR018020">
    <property type="entry name" value="OHCU_decarboxylase"/>
</dbReference>
<dbReference type="EC" id="4.1.1.97" evidence="3"/>
<evidence type="ECO:0000256" key="1">
    <source>
        <dbReference type="ARBA" id="ARBA00001163"/>
    </source>
</evidence>
<evidence type="ECO:0000256" key="6">
    <source>
        <dbReference type="ARBA" id="ARBA00023239"/>
    </source>
</evidence>
<comment type="catalytic activity">
    <reaction evidence="1">
        <text>5-hydroxy-2-oxo-4-ureido-2,5-dihydro-1H-imidazole-5-carboxylate + H(+) = (S)-allantoin + CO2</text>
        <dbReference type="Rhea" id="RHEA:26301"/>
        <dbReference type="ChEBI" id="CHEBI:15378"/>
        <dbReference type="ChEBI" id="CHEBI:15678"/>
        <dbReference type="ChEBI" id="CHEBI:16526"/>
        <dbReference type="ChEBI" id="CHEBI:58639"/>
        <dbReference type="EC" id="4.1.1.97"/>
    </reaction>
</comment>
<organism evidence="8 9">
    <name type="scientific">Sinomonas terricola</name>
    <dbReference type="NCBI Taxonomy" id="3110330"/>
    <lineage>
        <taxon>Bacteria</taxon>
        <taxon>Bacillati</taxon>
        <taxon>Actinomycetota</taxon>
        <taxon>Actinomycetes</taxon>
        <taxon>Micrococcales</taxon>
        <taxon>Micrococcaceae</taxon>
        <taxon>Sinomonas</taxon>
    </lineage>
</organism>